<comment type="caution">
    <text evidence="1">The sequence shown here is derived from an EMBL/GenBank/DDBJ whole genome shotgun (WGS) entry which is preliminary data.</text>
</comment>
<evidence type="ECO:0000313" key="1">
    <source>
        <dbReference type="EMBL" id="CAG8575403.1"/>
    </source>
</evidence>
<reference evidence="1" key="1">
    <citation type="submission" date="2021-06" db="EMBL/GenBank/DDBJ databases">
        <authorList>
            <person name="Kallberg Y."/>
            <person name="Tangrot J."/>
            <person name="Rosling A."/>
        </authorList>
    </citation>
    <scope>NUCLEOTIDE SEQUENCE</scope>
    <source>
        <strain evidence="1">CL551</strain>
    </source>
</reference>
<protein>
    <submittedName>
        <fullName evidence="1">15013_t:CDS:1</fullName>
    </submittedName>
</protein>
<evidence type="ECO:0000313" key="2">
    <source>
        <dbReference type="Proteomes" id="UP000789342"/>
    </source>
</evidence>
<dbReference type="Proteomes" id="UP000789342">
    <property type="component" value="Unassembled WGS sequence"/>
</dbReference>
<accession>A0A9N9BT15</accession>
<name>A0A9N9BT15_9GLOM</name>
<gene>
    <name evidence="1" type="ORF">AMORRO_LOCUS6669</name>
</gene>
<dbReference type="AlphaFoldDB" id="A0A9N9BT15"/>
<proteinExistence type="predicted"/>
<keyword evidence="2" id="KW-1185">Reference proteome</keyword>
<dbReference type="EMBL" id="CAJVPV010004541">
    <property type="protein sequence ID" value="CAG8575403.1"/>
    <property type="molecule type" value="Genomic_DNA"/>
</dbReference>
<organism evidence="1 2">
    <name type="scientific">Acaulospora morrowiae</name>
    <dbReference type="NCBI Taxonomy" id="94023"/>
    <lineage>
        <taxon>Eukaryota</taxon>
        <taxon>Fungi</taxon>
        <taxon>Fungi incertae sedis</taxon>
        <taxon>Mucoromycota</taxon>
        <taxon>Glomeromycotina</taxon>
        <taxon>Glomeromycetes</taxon>
        <taxon>Diversisporales</taxon>
        <taxon>Acaulosporaceae</taxon>
        <taxon>Acaulospora</taxon>
    </lineage>
</organism>
<sequence length="102" mass="11742">MAVIHSDLFPSHPKSNKMFETTPALATATKATPAPITVTGVPTDPQLLQIYNTLSRPQRRLYVRFDNQGKLLFLQEERKKSIRLLRWCTFAIELFTNICYKC</sequence>